<dbReference type="Gene3D" id="1.25.40.10">
    <property type="entry name" value="Tetratricopeptide repeat domain"/>
    <property type="match status" value="1"/>
</dbReference>
<evidence type="ECO:0000256" key="1">
    <source>
        <dbReference type="SAM" id="MobiDB-lite"/>
    </source>
</evidence>
<dbReference type="AlphaFoldDB" id="A0A813KWC8"/>
<organism evidence="2 3">
    <name type="scientific">Polarella glacialis</name>
    <name type="common">Dinoflagellate</name>
    <dbReference type="NCBI Taxonomy" id="89957"/>
    <lineage>
        <taxon>Eukaryota</taxon>
        <taxon>Sar</taxon>
        <taxon>Alveolata</taxon>
        <taxon>Dinophyceae</taxon>
        <taxon>Suessiales</taxon>
        <taxon>Suessiaceae</taxon>
        <taxon>Polarella</taxon>
    </lineage>
</organism>
<accession>A0A813KWC8</accession>
<proteinExistence type="predicted"/>
<gene>
    <name evidence="2" type="ORF">PGLA2088_LOCUS37570</name>
</gene>
<dbReference type="InterPro" id="IPR011990">
    <property type="entry name" value="TPR-like_helical_dom_sf"/>
</dbReference>
<dbReference type="SMART" id="SM00028">
    <property type="entry name" value="TPR"/>
    <property type="match status" value="2"/>
</dbReference>
<dbReference type="Proteomes" id="UP000626109">
    <property type="component" value="Unassembled WGS sequence"/>
</dbReference>
<dbReference type="SUPFAM" id="SSF48452">
    <property type="entry name" value="TPR-like"/>
    <property type="match status" value="1"/>
</dbReference>
<feature type="non-terminal residue" evidence="2">
    <location>
        <position position="112"/>
    </location>
</feature>
<dbReference type="InterPro" id="IPR019734">
    <property type="entry name" value="TPR_rpt"/>
</dbReference>
<sequence>MAAESAEIADDTSASSSDAVAASEASAAELKARGNEAYGRGDCEASVAFWNQAIRRHVSEMQEGSSCLGKDSQNLERSIYLNLAQGYLKLGDPGKALRACQVVLTESPTDAK</sequence>
<evidence type="ECO:0000313" key="3">
    <source>
        <dbReference type="Proteomes" id="UP000626109"/>
    </source>
</evidence>
<comment type="caution">
    <text evidence="2">The sequence shown here is derived from an EMBL/GenBank/DDBJ whole genome shotgun (WGS) entry which is preliminary data.</text>
</comment>
<reference evidence="2" key="1">
    <citation type="submission" date="2021-02" db="EMBL/GenBank/DDBJ databases">
        <authorList>
            <person name="Dougan E. K."/>
            <person name="Rhodes N."/>
            <person name="Thang M."/>
            <person name="Chan C."/>
        </authorList>
    </citation>
    <scope>NUCLEOTIDE SEQUENCE</scope>
</reference>
<name>A0A813KWC8_POLGL</name>
<dbReference type="EMBL" id="CAJNNW010032501">
    <property type="protein sequence ID" value="CAE8713511.1"/>
    <property type="molecule type" value="Genomic_DNA"/>
</dbReference>
<protein>
    <submittedName>
        <fullName evidence="2">Uncharacterized protein</fullName>
    </submittedName>
</protein>
<evidence type="ECO:0000313" key="2">
    <source>
        <dbReference type="EMBL" id="CAE8713511.1"/>
    </source>
</evidence>
<feature type="region of interest" description="Disordered" evidence="1">
    <location>
        <begin position="1"/>
        <end position="21"/>
    </location>
</feature>